<dbReference type="RefSeq" id="XP_008875094.1">
    <property type="nucleotide sequence ID" value="XM_008876872.1"/>
</dbReference>
<dbReference type="GeneID" id="20087517"/>
<protein>
    <submittedName>
        <fullName evidence="1">Uncharacterized protein</fullName>
    </submittedName>
</protein>
<dbReference type="EMBL" id="KI913977">
    <property type="protein sequence ID" value="ETV96302.1"/>
    <property type="molecule type" value="Genomic_DNA"/>
</dbReference>
<accession>A0A024TSI3</accession>
<reference evidence="1" key="1">
    <citation type="submission" date="2013-12" db="EMBL/GenBank/DDBJ databases">
        <title>The Genome Sequence of Aphanomyces invadans NJM9701.</title>
        <authorList>
            <consortium name="The Broad Institute Genomics Platform"/>
            <person name="Russ C."/>
            <person name="Tyler B."/>
            <person name="van West P."/>
            <person name="Dieguez-Uribeondo J."/>
            <person name="Young S.K."/>
            <person name="Zeng Q."/>
            <person name="Gargeya S."/>
            <person name="Fitzgerald M."/>
            <person name="Abouelleil A."/>
            <person name="Alvarado L."/>
            <person name="Chapman S.B."/>
            <person name="Gainer-Dewar J."/>
            <person name="Goldberg J."/>
            <person name="Griggs A."/>
            <person name="Gujja S."/>
            <person name="Hansen M."/>
            <person name="Howarth C."/>
            <person name="Imamovic A."/>
            <person name="Ireland A."/>
            <person name="Larimer J."/>
            <person name="McCowan C."/>
            <person name="Murphy C."/>
            <person name="Pearson M."/>
            <person name="Poon T.W."/>
            <person name="Priest M."/>
            <person name="Roberts A."/>
            <person name="Saif S."/>
            <person name="Shea T."/>
            <person name="Sykes S."/>
            <person name="Wortman J."/>
            <person name="Nusbaum C."/>
            <person name="Birren B."/>
        </authorList>
    </citation>
    <scope>NUCLEOTIDE SEQUENCE [LARGE SCALE GENOMIC DNA]</scope>
    <source>
        <strain evidence="1">NJM9701</strain>
    </source>
</reference>
<proteinExistence type="predicted"/>
<sequence>MAKLLGIFQTTTSCRGRKFRTSAHGRGSRLFSHRPQQLVEAMLCRRTAKWTLTTCTSPSQRKTRTWVRLAWRLTLGRSSPSWRTGGCPKDENACGRQGLYVYLGWWAGATFS</sequence>
<dbReference type="VEuPathDB" id="FungiDB:H310_10467"/>
<evidence type="ECO:0000313" key="1">
    <source>
        <dbReference type="EMBL" id="ETV96302.1"/>
    </source>
</evidence>
<dbReference type="AlphaFoldDB" id="A0A024TSI3"/>
<name>A0A024TSI3_9STRA</name>
<organism evidence="1">
    <name type="scientific">Aphanomyces invadans</name>
    <dbReference type="NCBI Taxonomy" id="157072"/>
    <lineage>
        <taxon>Eukaryota</taxon>
        <taxon>Sar</taxon>
        <taxon>Stramenopiles</taxon>
        <taxon>Oomycota</taxon>
        <taxon>Saprolegniomycetes</taxon>
        <taxon>Saprolegniales</taxon>
        <taxon>Verrucalvaceae</taxon>
        <taxon>Aphanomyces</taxon>
    </lineage>
</organism>
<gene>
    <name evidence="1" type="ORF">H310_10467</name>
</gene>